<evidence type="ECO:0000256" key="14">
    <source>
        <dbReference type="ARBA" id="ARBA00023049"/>
    </source>
</evidence>
<feature type="transmembrane region" description="Helical" evidence="19">
    <location>
        <begin position="420"/>
        <end position="439"/>
    </location>
</feature>
<dbReference type="EMBL" id="UZAU01000675">
    <property type="status" value="NOT_ANNOTATED_CDS"/>
    <property type="molecule type" value="Genomic_DNA"/>
</dbReference>
<evidence type="ECO:0000256" key="18">
    <source>
        <dbReference type="SAM" id="MobiDB-lite"/>
    </source>
</evidence>
<evidence type="ECO:0000313" key="21">
    <source>
        <dbReference type="EnsemblPlants" id="cds.evm.model.07.1804"/>
    </source>
</evidence>
<feature type="compositionally biased region" description="Polar residues" evidence="18">
    <location>
        <begin position="763"/>
        <end position="774"/>
    </location>
</feature>
<accession>A0A803Q3Y3</accession>
<feature type="region of interest" description="Disordered" evidence="18">
    <location>
        <begin position="972"/>
        <end position="991"/>
    </location>
</feature>
<feature type="transmembrane region" description="Helical" evidence="19">
    <location>
        <begin position="284"/>
        <end position="305"/>
    </location>
</feature>
<evidence type="ECO:0000256" key="12">
    <source>
        <dbReference type="ARBA" id="ARBA00022946"/>
    </source>
</evidence>
<feature type="transmembrane region" description="Helical" evidence="19">
    <location>
        <begin position="325"/>
        <end position="345"/>
    </location>
</feature>
<dbReference type="PANTHER" id="PTHR31412">
    <property type="entry name" value="ZINC METALLOPROTEASE EGY1"/>
    <property type="match status" value="1"/>
</dbReference>
<protein>
    <recommendedName>
        <fullName evidence="20">Peptidase M50 domain-containing protein</fullName>
    </recommendedName>
</protein>
<evidence type="ECO:0000256" key="3">
    <source>
        <dbReference type="ARBA" id="ARBA00007931"/>
    </source>
</evidence>
<feature type="compositionally biased region" description="Basic and acidic residues" evidence="18">
    <location>
        <begin position="776"/>
        <end position="788"/>
    </location>
</feature>
<feature type="transmembrane region" description="Helical" evidence="19">
    <location>
        <begin position="459"/>
        <end position="490"/>
    </location>
</feature>
<keyword evidence="15 19" id="KW-0472">Membrane</keyword>
<dbReference type="InterPro" id="IPR008915">
    <property type="entry name" value="Peptidase_M50"/>
</dbReference>
<feature type="transmembrane region" description="Helical" evidence="19">
    <location>
        <begin position="357"/>
        <end position="377"/>
    </location>
</feature>
<evidence type="ECO:0000256" key="13">
    <source>
        <dbReference type="ARBA" id="ARBA00022989"/>
    </source>
</evidence>
<evidence type="ECO:0000256" key="11">
    <source>
        <dbReference type="ARBA" id="ARBA00022801"/>
    </source>
</evidence>
<dbReference type="GO" id="GO:0031969">
    <property type="term" value="C:chloroplast membrane"/>
    <property type="evidence" value="ECO:0007669"/>
    <property type="project" value="UniProtKB-SubCell"/>
</dbReference>
<dbReference type="Gene3D" id="2.170.270.10">
    <property type="entry name" value="SET domain"/>
    <property type="match status" value="1"/>
</dbReference>
<dbReference type="EnsemblPlants" id="evm.model.07.1804">
    <property type="protein sequence ID" value="cds.evm.model.07.1804"/>
    <property type="gene ID" value="evm.TU.07.1804"/>
</dbReference>
<dbReference type="InterPro" id="IPR046341">
    <property type="entry name" value="SET_dom_sf"/>
</dbReference>
<evidence type="ECO:0000256" key="6">
    <source>
        <dbReference type="ARBA" id="ARBA00022640"/>
    </source>
</evidence>
<feature type="region of interest" description="Disordered" evidence="18">
    <location>
        <begin position="763"/>
        <end position="800"/>
    </location>
</feature>
<keyword evidence="10" id="KW-0747">Spliceosome</keyword>
<evidence type="ECO:0000256" key="7">
    <source>
        <dbReference type="ARBA" id="ARBA00022664"/>
    </source>
</evidence>
<keyword evidence="7" id="KW-0507">mRNA processing</keyword>
<evidence type="ECO:0000256" key="8">
    <source>
        <dbReference type="ARBA" id="ARBA00022670"/>
    </source>
</evidence>
<dbReference type="PANTHER" id="PTHR31412:SF0">
    <property type="entry name" value="ZINC METALLOPROTEASE EGY1, CHLOROPLASTIC-RELATED"/>
    <property type="match status" value="1"/>
</dbReference>
<reference evidence="21" key="2">
    <citation type="submission" date="2021-03" db="UniProtKB">
        <authorList>
            <consortium name="EnsemblPlants"/>
        </authorList>
    </citation>
    <scope>IDENTIFICATION</scope>
</reference>
<dbReference type="SUPFAM" id="SSF82199">
    <property type="entry name" value="SET domain"/>
    <property type="match status" value="1"/>
</dbReference>
<dbReference type="GO" id="GO:0008380">
    <property type="term" value="P:RNA splicing"/>
    <property type="evidence" value="ECO:0007669"/>
    <property type="project" value="UniProtKB-KW"/>
</dbReference>
<feature type="transmembrane region" description="Helical" evidence="19">
    <location>
        <begin position="234"/>
        <end position="256"/>
    </location>
</feature>
<dbReference type="Proteomes" id="UP000596661">
    <property type="component" value="Chromosome 7"/>
</dbReference>
<feature type="compositionally biased region" description="Acidic residues" evidence="18">
    <location>
        <begin position="789"/>
        <end position="800"/>
    </location>
</feature>
<dbReference type="GO" id="GO:0006397">
    <property type="term" value="P:mRNA processing"/>
    <property type="evidence" value="ECO:0007669"/>
    <property type="project" value="UniProtKB-KW"/>
</dbReference>
<evidence type="ECO:0000256" key="4">
    <source>
        <dbReference type="ARBA" id="ARBA00010028"/>
    </source>
</evidence>
<evidence type="ECO:0000259" key="20">
    <source>
        <dbReference type="Pfam" id="PF02163"/>
    </source>
</evidence>
<keyword evidence="11" id="KW-0378">Hydrolase</keyword>
<dbReference type="InterPro" id="IPR013260">
    <property type="entry name" value="mRNA_splic_SYF2"/>
</dbReference>
<organism evidence="21 22">
    <name type="scientific">Cannabis sativa</name>
    <name type="common">Hemp</name>
    <name type="synonym">Marijuana</name>
    <dbReference type="NCBI Taxonomy" id="3483"/>
    <lineage>
        <taxon>Eukaryota</taxon>
        <taxon>Viridiplantae</taxon>
        <taxon>Streptophyta</taxon>
        <taxon>Embryophyta</taxon>
        <taxon>Tracheophyta</taxon>
        <taxon>Spermatophyta</taxon>
        <taxon>Magnoliopsida</taxon>
        <taxon>eudicotyledons</taxon>
        <taxon>Gunneridae</taxon>
        <taxon>Pentapetalae</taxon>
        <taxon>rosids</taxon>
        <taxon>fabids</taxon>
        <taxon>Rosales</taxon>
        <taxon>Cannabaceae</taxon>
        <taxon>Cannabis</taxon>
    </lineage>
</organism>
<comment type="similarity">
    <text evidence="4">Belongs to the SYF2 family.</text>
</comment>
<dbReference type="Pfam" id="PF08231">
    <property type="entry name" value="SYF2"/>
    <property type="match status" value="1"/>
</dbReference>
<feature type="transmembrane region" description="Helical" evidence="19">
    <location>
        <begin position="389"/>
        <end position="408"/>
    </location>
</feature>
<keyword evidence="13 19" id="KW-1133">Transmembrane helix</keyword>
<dbReference type="AlphaFoldDB" id="A0A803Q3Y3"/>
<evidence type="ECO:0000256" key="16">
    <source>
        <dbReference type="ARBA" id="ARBA00023187"/>
    </source>
</evidence>
<dbReference type="InterPro" id="IPR044838">
    <property type="entry name" value="EGY1-like"/>
</dbReference>
<dbReference type="GO" id="GO:0008237">
    <property type="term" value="F:metallopeptidase activity"/>
    <property type="evidence" value="ECO:0007669"/>
    <property type="project" value="UniProtKB-KW"/>
</dbReference>
<name>A0A803Q3Y3_CANSA</name>
<evidence type="ECO:0000256" key="2">
    <source>
        <dbReference type="ARBA" id="ARBA00004508"/>
    </source>
</evidence>
<keyword evidence="16" id="KW-0508">mRNA splicing</keyword>
<evidence type="ECO:0000256" key="1">
    <source>
        <dbReference type="ARBA" id="ARBA00004123"/>
    </source>
</evidence>
<sequence length="1028" mass="114910">MATLTGFCFNTVDFTFKHRQIPTINHFKRPRNRYLTFPTDRPQLSLRNFDRFRCFSTNNGNDNGGEDNKTTIATSKDSTTATTEPPEVVEETQQKKVESPVSSRPPTPSSFGPAYSNFQVDSFKLMELLGPEKVDPADVKLIKDKLFGYSTFWVTKEEPFGDLGEGVLFIGNLRGNREEVFAKLQSQLVEVTGDKYNLFMVEEPNSEGPDPRGGPRVSFGLLQKEVSEPGPTTLWQYVIALLLFLLTIGSSVELGIASQINRLPPEVVKYFTDPNAVEAPDMELLFPFVDSALPLAYGVLGVLLFHEVGHFLAAFPKKVKLSIPYFIPNITLGSFGAITQFKSILPDRSTQVDISLAGPFAGATLSFSMFVVGLLLSSNPDAAGDLVQVPSMLFQGSLLLGLISRATLGYAAMHAATVAIHPLMIAGWCGLTTTAFNMLPVGCLDGGRAVQGAFGKNALIGFGLSTYTLLGLGVLGGPLSLPWGLYVLLCQRDAEKPCLNDVTEVGTWRKGFVAVAIFLVVLTLLPVWDELAEELAELANVSLTSKTLNRIAKSITLRRISDVSRNLENLPIPCSNSVDDELYPYFFYTSSQIASSRFPNRQSWGSASAVKPDPNGRVGEEWVGLGDGCECERCEDGELLTTKEARKRHQDYDKLTLSGGFSSALLVIREHLPSGKACLRLNIDATRIGNVARFINHSCDGAPLVSVGYLLRRLSELLLSKIRVSLALAFFYASDGLMIFESDYCFKIIAEVKARIDQTQLEGQKVSGESNLGATHQEECLNDKRPDSGEDSDDDGDHADPVEEVMEEDFQKFTGRKKRLWELRQKMNKARKDNQTDIAQERKRMEAPTESRGISKQKWLEERKKRIGKLLDANGLDMKTAYMLDTEEMAETKYKKWEKDPAPSGWDVFNQKTLYNAYKKRTKNIEIDLTEYNRMKESDPEFYREASSLQYGKAPKISEDKIEKMVKELKDRDEKRGSFSRRRRFHDEKDIDSINDRNEHFNKKIERAFGKYTLEIKNNLERGTALPD</sequence>
<keyword evidence="22" id="KW-1185">Reference proteome</keyword>
<keyword evidence="9 19" id="KW-0812">Transmembrane</keyword>
<keyword evidence="12" id="KW-0809">Transit peptide</keyword>
<evidence type="ECO:0000256" key="19">
    <source>
        <dbReference type="SAM" id="Phobius"/>
    </source>
</evidence>
<keyword evidence="14" id="KW-0482">Metalloprotease</keyword>
<evidence type="ECO:0000256" key="17">
    <source>
        <dbReference type="ARBA" id="ARBA00023242"/>
    </source>
</evidence>
<keyword evidence="8" id="KW-0645">Protease</keyword>
<reference evidence="21" key="1">
    <citation type="submission" date="2018-11" db="EMBL/GenBank/DDBJ databases">
        <authorList>
            <person name="Grassa J C."/>
        </authorList>
    </citation>
    <scope>NUCLEOTIDE SEQUENCE [LARGE SCALE GENOMIC DNA]</scope>
</reference>
<dbReference type="Pfam" id="PF02163">
    <property type="entry name" value="Peptidase_M50"/>
    <property type="match status" value="1"/>
</dbReference>
<keyword evidence="17" id="KW-0539">Nucleus</keyword>
<evidence type="ECO:0000256" key="10">
    <source>
        <dbReference type="ARBA" id="ARBA00022728"/>
    </source>
</evidence>
<dbReference type="CDD" id="cd06160">
    <property type="entry name" value="S2P-M50_like_2"/>
    <property type="match status" value="1"/>
</dbReference>
<feature type="domain" description="Peptidase M50" evidence="20">
    <location>
        <begin position="296"/>
        <end position="455"/>
    </location>
</feature>
<evidence type="ECO:0000256" key="9">
    <source>
        <dbReference type="ARBA" id="ARBA00022692"/>
    </source>
</evidence>
<keyword evidence="6" id="KW-0934">Plastid</keyword>
<dbReference type="GO" id="GO:0006508">
    <property type="term" value="P:proteolysis"/>
    <property type="evidence" value="ECO:0007669"/>
    <property type="project" value="UniProtKB-KW"/>
</dbReference>
<dbReference type="Gramene" id="evm.model.07.1804">
    <property type="protein sequence ID" value="cds.evm.model.07.1804"/>
    <property type="gene ID" value="evm.TU.07.1804"/>
</dbReference>
<evidence type="ECO:0000256" key="15">
    <source>
        <dbReference type="ARBA" id="ARBA00023136"/>
    </source>
</evidence>
<keyword evidence="5" id="KW-0150">Chloroplast</keyword>
<feature type="transmembrane region" description="Helical" evidence="19">
    <location>
        <begin position="511"/>
        <end position="528"/>
    </location>
</feature>
<evidence type="ECO:0000313" key="22">
    <source>
        <dbReference type="Proteomes" id="UP000596661"/>
    </source>
</evidence>
<comment type="subcellular location">
    <subcellularLocation>
        <location evidence="1">Nucleus</location>
    </subcellularLocation>
    <subcellularLocation>
        <location evidence="2">Plastid</location>
        <location evidence="2">Chloroplast membrane</location>
        <topology evidence="2">Multi-pass membrane protein</topology>
    </subcellularLocation>
</comment>
<evidence type="ECO:0000256" key="5">
    <source>
        <dbReference type="ARBA" id="ARBA00022528"/>
    </source>
</evidence>
<comment type="similarity">
    <text evidence="3">Belongs to the peptidase M50B family.</text>
</comment>
<dbReference type="GO" id="GO:0005681">
    <property type="term" value="C:spliceosomal complex"/>
    <property type="evidence" value="ECO:0007669"/>
    <property type="project" value="UniProtKB-KW"/>
</dbReference>
<proteinExistence type="inferred from homology"/>
<feature type="region of interest" description="Disordered" evidence="18">
    <location>
        <begin position="57"/>
        <end position="113"/>
    </location>
</feature>